<dbReference type="Proteomes" id="UP000789920">
    <property type="component" value="Unassembled WGS sequence"/>
</dbReference>
<name>A0ACA9NHL1_9GLOM</name>
<sequence length="619" mass="68201">MKERQFAHAESINGSNEPVTYRNNLLIDSSASSSGLVSSLSYPASPSLTPSSLVLSPKHSPSLKLLPPLSKSITASSTHSSLPTLPSLSSSMPSLSISSSSSSSSSMSSLTNSSIGQSQFWRKPNTSHSYLTSNNGSTFLNGQNHSHLHHTAWNYPYPKPFNNKPVSDPRFIPPPPQDNRKSLEWPPPISHNFTCNDSRVKNNGVVGLPPITNHVTNNVYGTTPSCYDSEKEKNKSVTSGSKAGSQENKITPRFVPIKAYPTESGKKHTAYGTRGRSTSSAKNRHSTDGSGAVTYQALNRRSVHSNKSTHVRGVHQMPCQHVKHASNMASNTVDQQNSFSYSLNYDVMDNSSIMTGSKYEINKSFTSNTYKGNFHNDVMQRGHFMERAGDEPSNVISKVGSIDDSRIIDSRIIDSSTINKGDLINKVVDTASPNVDPLILTDIRNGESKSVTSEGKSESDKYQEHEQSSRPLTPPRCDNEKNQKNQKNQIGSLSPSNAESVLTPPTVQDDLSVIDVEDSPSSISAKNEKIESKSKLKKDKMGVVTLTDSEDSYNSERNKRSKHENLVKNVPEYDTDDTYDDDDEEYRPKRLRPINHRKRASAVPRRITRRTKPPAPKDP</sequence>
<evidence type="ECO:0000313" key="1">
    <source>
        <dbReference type="EMBL" id="CAG8657907.1"/>
    </source>
</evidence>
<organism evidence="1 2">
    <name type="scientific">Racocetra persica</name>
    <dbReference type="NCBI Taxonomy" id="160502"/>
    <lineage>
        <taxon>Eukaryota</taxon>
        <taxon>Fungi</taxon>
        <taxon>Fungi incertae sedis</taxon>
        <taxon>Mucoromycota</taxon>
        <taxon>Glomeromycotina</taxon>
        <taxon>Glomeromycetes</taxon>
        <taxon>Diversisporales</taxon>
        <taxon>Gigasporaceae</taxon>
        <taxon>Racocetra</taxon>
    </lineage>
</organism>
<protein>
    <submittedName>
        <fullName evidence="1">2013_t:CDS:1</fullName>
    </submittedName>
</protein>
<proteinExistence type="predicted"/>
<accession>A0ACA9NHL1</accession>
<feature type="non-terminal residue" evidence="1">
    <location>
        <position position="619"/>
    </location>
</feature>
<gene>
    <name evidence="1" type="ORF">RPERSI_LOCUS8148</name>
</gene>
<dbReference type="EMBL" id="CAJVQC010014516">
    <property type="protein sequence ID" value="CAG8657907.1"/>
    <property type="molecule type" value="Genomic_DNA"/>
</dbReference>
<comment type="caution">
    <text evidence="1">The sequence shown here is derived from an EMBL/GenBank/DDBJ whole genome shotgun (WGS) entry which is preliminary data.</text>
</comment>
<evidence type="ECO:0000313" key="2">
    <source>
        <dbReference type="Proteomes" id="UP000789920"/>
    </source>
</evidence>
<reference evidence="1" key="1">
    <citation type="submission" date="2021-06" db="EMBL/GenBank/DDBJ databases">
        <authorList>
            <person name="Kallberg Y."/>
            <person name="Tangrot J."/>
            <person name="Rosling A."/>
        </authorList>
    </citation>
    <scope>NUCLEOTIDE SEQUENCE</scope>
    <source>
        <strain evidence="1">MA461A</strain>
    </source>
</reference>
<keyword evidence="2" id="KW-1185">Reference proteome</keyword>